<dbReference type="InterPro" id="IPR014756">
    <property type="entry name" value="Ig_E-set"/>
</dbReference>
<dbReference type="InterPro" id="IPR015915">
    <property type="entry name" value="Kelch-typ_b-propeller"/>
</dbReference>
<name>A0A1Q5PDN7_9BACT</name>
<dbReference type="Gene3D" id="2.120.10.80">
    <property type="entry name" value="Kelch-type beta propeller"/>
    <property type="match status" value="1"/>
</dbReference>
<dbReference type="Proteomes" id="UP000186551">
    <property type="component" value="Unassembled WGS sequence"/>
</dbReference>
<gene>
    <name evidence="2" type="ORF">A3841_18320</name>
</gene>
<dbReference type="InterPro" id="IPR013783">
    <property type="entry name" value="Ig-like_fold"/>
</dbReference>
<dbReference type="AlphaFoldDB" id="A0A1Q5PDN7"/>
<dbReference type="SUPFAM" id="SSF117281">
    <property type="entry name" value="Kelch motif"/>
    <property type="match status" value="1"/>
</dbReference>
<dbReference type="InterPro" id="IPR037293">
    <property type="entry name" value="Gal_Oxidase_central_sf"/>
</dbReference>
<dbReference type="OrthoDB" id="103335at2"/>
<dbReference type="Gene3D" id="2.130.10.80">
    <property type="entry name" value="Galactose oxidase/kelch, beta-propeller"/>
    <property type="match status" value="1"/>
</dbReference>
<dbReference type="Gene3D" id="2.60.40.10">
    <property type="entry name" value="Immunoglobulins"/>
    <property type="match status" value="1"/>
</dbReference>
<evidence type="ECO:0000313" key="2">
    <source>
        <dbReference type="EMBL" id="OKL40281.1"/>
    </source>
</evidence>
<dbReference type="STRING" id="1797110.A3841_18320"/>
<dbReference type="PANTHER" id="PTHR45632:SF14">
    <property type="entry name" value="KELCH-LIKE PROTEIN 33"/>
    <property type="match status" value="1"/>
</dbReference>
<feature type="domain" description="IPT/TIG" evidence="1">
    <location>
        <begin position="28"/>
        <end position="106"/>
    </location>
</feature>
<evidence type="ECO:0000313" key="3">
    <source>
        <dbReference type="Proteomes" id="UP000186551"/>
    </source>
</evidence>
<dbReference type="Pfam" id="PF01833">
    <property type="entry name" value="TIG"/>
    <property type="match status" value="1"/>
</dbReference>
<dbReference type="SUPFAM" id="SSF81296">
    <property type="entry name" value="E set domains"/>
    <property type="match status" value="1"/>
</dbReference>
<protein>
    <recommendedName>
        <fullName evidence="1">IPT/TIG domain-containing protein</fullName>
    </recommendedName>
</protein>
<comment type="caution">
    <text evidence="2">The sequence shown here is derived from an EMBL/GenBank/DDBJ whole genome shotgun (WGS) entry which is preliminary data.</text>
</comment>
<organism evidence="2 3">
    <name type="scientific">Pontibacter flavimaris</name>
    <dbReference type="NCBI Taxonomy" id="1797110"/>
    <lineage>
        <taxon>Bacteria</taxon>
        <taxon>Pseudomonadati</taxon>
        <taxon>Bacteroidota</taxon>
        <taxon>Cytophagia</taxon>
        <taxon>Cytophagales</taxon>
        <taxon>Hymenobacteraceae</taxon>
        <taxon>Pontibacter</taxon>
    </lineage>
</organism>
<dbReference type="InterPro" id="IPR002909">
    <property type="entry name" value="IPT_dom"/>
</dbReference>
<keyword evidence="3" id="KW-1185">Reference proteome</keyword>
<dbReference type="EMBL" id="LVWA01000005">
    <property type="protein sequence ID" value="OKL40281.1"/>
    <property type="molecule type" value="Genomic_DNA"/>
</dbReference>
<dbReference type="RefSeq" id="WP_073852384.1">
    <property type="nucleotide sequence ID" value="NZ_LVWA01000005.1"/>
</dbReference>
<sequence length="390" mass="43391">MRIIGLAALLLLPLVSCGKKENEVLNEPIIHTFYSHIDTVGANLTVIGENFSKQPQHNVLGFQGVEVPSHRVSGDTLQVHIPAGAKTGKIKLKVYSKETFSEDTLFIVNGRFKRVQPIPIGRHDAIGFSIRGKGYVGTGSGTAGYLGDMWEYDPGRNTWVKISDFPVGALREGFAFVIGDRAYIGGGTEMGQLNSSRAMYAFDPTLRTWNRVADFPGVETRNVVALAINGKGYIITGFYSKQVWEYNPETNSWLKKQDFPGLRRSAASGFVINNKGYVGIGNHGSNPWLQDLWEYDPAQDTWIRKRSLPRYIGYNAVGFTIYDKGYFMNGNHNSRAVWEYDHLADTWTQKLQYPGEANGYAVSFVIDGEAYVVGGVGHNKASDQNWKFIP</sequence>
<proteinExistence type="predicted"/>
<evidence type="ECO:0000259" key="1">
    <source>
        <dbReference type="Pfam" id="PF01833"/>
    </source>
</evidence>
<reference evidence="2 3" key="1">
    <citation type="submission" date="2016-03" db="EMBL/GenBank/DDBJ databases">
        <title>Genome sequence of Pontibacter sp. nov., of the family cytophagaceae, isolated from marine sediment of the Yellow Sea, China.</title>
        <authorList>
            <person name="Zhang G."/>
            <person name="Zhang R."/>
        </authorList>
    </citation>
    <scope>NUCLEOTIDE SEQUENCE [LARGE SCALE GENOMIC DNA]</scope>
    <source>
        <strain evidence="2 3">S10-8</strain>
    </source>
</reference>
<accession>A0A1Q5PDN7</accession>
<dbReference type="PANTHER" id="PTHR45632">
    <property type="entry name" value="LD33804P"/>
    <property type="match status" value="1"/>
</dbReference>